<dbReference type="InterPro" id="IPR001296">
    <property type="entry name" value="Glyco_trans_1"/>
</dbReference>
<dbReference type="InterPro" id="IPR028098">
    <property type="entry name" value="Glyco_trans_4-like_N"/>
</dbReference>
<dbReference type="OrthoDB" id="596635at2"/>
<dbReference type="AlphaFoldDB" id="A0A418M9D2"/>
<dbReference type="Gene3D" id="3.40.50.2000">
    <property type="entry name" value="Glycogen Phosphorylase B"/>
    <property type="match status" value="2"/>
</dbReference>
<comment type="caution">
    <text evidence="3">The sequence shown here is derived from an EMBL/GenBank/DDBJ whole genome shotgun (WGS) entry which is preliminary data.</text>
</comment>
<organism evidence="3 4">
    <name type="scientific">Fibrisoma montanum</name>
    <dbReference type="NCBI Taxonomy" id="2305895"/>
    <lineage>
        <taxon>Bacteria</taxon>
        <taxon>Pseudomonadati</taxon>
        <taxon>Bacteroidota</taxon>
        <taxon>Cytophagia</taxon>
        <taxon>Cytophagales</taxon>
        <taxon>Spirosomataceae</taxon>
        <taxon>Fibrisoma</taxon>
    </lineage>
</organism>
<dbReference type="CDD" id="cd03801">
    <property type="entry name" value="GT4_PimA-like"/>
    <property type="match status" value="1"/>
</dbReference>
<protein>
    <submittedName>
        <fullName evidence="3">Glycosyltransferase</fullName>
    </submittedName>
</protein>
<dbReference type="GO" id="GO:0016757">
    <property type="term" value="F:glycosyltransferase activity"/>
    <property type="evidence" value="ECO:0007669"/>
    <property type="project" value="InterPro"/>
</dbReference>
<keyword evidence="4" id="KW-1185">Reference proteome</keyword>
<proteinExistence type="predicted"/>
<evidence type="ECO:0000313" key="4">
    <source>
        <dbReference type="Proteomes" id="UP000283523"/>
    </source>
</evidence>
<dbReference type="PANTHER" id="PTHR12526:SF636">
    <property type="entry name" value="BLL3647 PROTEIN"/>
    <property type="match status" value="1"/>
</dbReference>
<dbReference type="SUPFAM" id="SSF53756">
    <property type="entry name" value="UDP-Glycosyltransferase/glycogen phosphorylase"/>
    <property type="match status" value="1"/>
</dbReference>
<feature type="domain" description="Glycosyltransferase subfamily 4-like N-terminal" evidence="2">
    <location>
        <begin position="31"/>
        <end position="202"/>
    </location>
</feature>
<dbReference type="EMBL" id="QXED01000004">
    <property type="protein sequence ID" value="RIV22714.1"/>
    <property type="molecule type" value="Genomic_DNA"/>
</dbReference>
<sequence>MKVLLSAYACVPYQGSEQLTGWTYASTLSLNEVEVHCLTQGDGETVIEPILANGLFPNLRVHYVRVPQWVDRLYYKGLFGLYFHYLYWQWQAYRTARQLNSRERFDLVHHVTYGSIQLGSFMYKLNIPFIFGPVGGGQEAPAILKDYFGKYWRREQLRGLVSRLLQRLNPGFYSSLRRASRVIVTNKDTYKLAQQFRPKKPIDWVWDAGLASSFLPDEPVRRTSGNELNLLWVGRLLPRKALELTIHAFSKVNPAYPITLTIVGGSGEMSDHLTDYLTRYQVADRVKLAGQVTFQEVRNFYREADVFVFTSLRDSCPHQLLEAMAFSLPIITLSLHGQDELVNDSNGIKVSIQTKDQVVDELAKAIERMYTHPAERLKMGEAAYQFAKQEVWDLKIKRFIDEFYPAALSATNSKKMYANEAK</sequence>
<reference evidence="3 4" key="1">
    <citation type="submission" date="2018-08" db="EMBL/GenBank/DDBJ databases">
        <title>Fibrisoma montanum sp. nov., isolated from Danxia mountain soil.</title>
        <authorList>
            <person name="Huang Y."/>
        </authorList>
    </citation>
    <scope>NUCLEOTIDE SEQUENCE [LARGE SCALE GENOMIC DNA]</scope>
    <source>
        <strain evidence="3 4">HYT19</strain>
    </source>
</reference>
<feature type="domain" description="Glycosyl transferase family 1" evidence="1">
    <location>
        <begin position="226"/>
        <end position="385"/>
    </location>
</feature>
<dbReference type="Proteomes" id="UP000283523">
    <property type="component" value="Unassembled WGS sequence"/>
</dbReference>
<gene>
    <name evidence="3" type="ORF">DYU11_15895</name>
</gene>
<name>A0A418M9D2_9BACT</name>
<evidence type="ECO:0000313" key="3">
    <source>
        <dbReference type="EMBL" id="RIV22714.1"/>
    </source>
</evidence>
<dbReference type="Pfam" id="PF00534">
    <property type="entry name" value="Glycos_transf_1"/>
    <property type="match status" value="1"/>
</dbReference>
<evidence type="ECO:0000259" key="1">
    <source>
        <dbReference type="Pfam" id="PF00534"/>
    </source>
</evidence>
<dbReference type="PANTHER" id="PTHR12526">
    <property type="entry name" value="GLYCOSYLTRANSFERASE"/>
    <property type="match status" value="1"/>
</dbReference>
<evidence type="ECO:0000259" key="2">
    <source>
        <dbReference type="Pfam" id="PF13439"/>
    </source>
</evidence>
<dbReference type="Pfam" id="PF13439">
    <property type="entry name" value="Glyco_transf_4"/>
    <property type="match status" value="1"/>
</dbReference>
<accession>A0A418M9D2</accession>
<keyword evidence="3" id="KW-0808">Transferase</keyword>